<evidence type="ECO:0000259" key="10">
    <source>
        <dbReference type="PROSITE" id="PS50263"/>
    </source>
</evidence>
<feature type="transmembrane region" description="Helical" evidence="9">
    <location>
        <begin position="12"/>
        <end position="41"/>
    </location>
</feature>
<feature type="transmembrane region" description="Helical" evidence="9">
    <location>
        <begin position="116"/>
        <end position="139"/>
    </location>
</feature>
<feature type="transmembrane region" description="Helical" evidence="9">
    <location>
        <begin position="53"/>
        <end position="71"/>
    </location>
</feature>
<dbReference type="InterPro" id="IPR003010">
    <property type="entry name" value="C-N_Hydrolase"/>
</dbReference>
<accession>A0ABM8HTC3</accession>
<dbReference type="Pfam" id="PF00795">
    <property type="entry name" value="CN_hydrolase"/>
    <property type="match status" value="1"/>
</dbReference>
<feature type="transmembrane region" description="Helical" evidence="9">
    <location>
        <begin position="83"/>
        <end position="104"/>
    </location>
</feature>
<dbReference type="Gene3D" id="3.60.110.10">
    <property type="entry name" value="Carbon-nitrogen hydrolase"/>
    <property type="match status" value="1"/>
</dbReference>
<comment type="similarity">
    <text evidence="2 9">Belongs to the CN hydrolase family. Apolipoprotein N-acyltransferase subfamily.</text>
</comment>
<feature type="transmembrane region" description="Helical" evidence="9">
    <location>
        <begin position="159"/>
        <end position="178"/>
    </location>
</feature>
<proteinExistence type="inferred from homology"/>
<name>A0ABM8HTC3_9BACT</name>
<keyword evidence="4 9" id="KW-0808">Transferase</keyword>
<dbReference type="Proteomes" id="UP001319827">
    <property type="component" value="Chromosome"/>
</dbReference>
<evidence type="ECO:0000256" key="3">
    <source>
        <dbReference type="ARBA" id="ARBA00022475"/>
    </source>
</evidence>
<keyword evidence="12" id="KW-1185">Reference proteome</keyword>
<evidence type="ECO:0000313" key="11">
    <source>
        <dbReference type="EMBL" id="BCR05218.1"/>
    </source>
</evidence>
<comment type="catalytic activity">
    <reaction evidence="9">
        <text>N-terminal S-1,2-diacyl-sn-glyceryl-L-cysteinyl-[lipoprotein] + a glycerophospholipid = N-acyl-S-1,2-diacyl-sn-glyceryl-L-cysteinyl-[lipoprotein] + a 2-acyl-sn-glycero-3-phospholipid + H(+)</text>
        <dbReference type="Rhea" id="RHEA:48228"/>
        <dbReference type="Rhea" id="RHEA-COMP:14681"/>
        <dbReference type="Rhea" id="RHEA-COMP:14684"/>
        <dbReference type="ChEBI" id="CHEBI:15378"/>
        <dbReference type="ChEBI" id="CHEBI:136912"/>
        <dbReference type="ChEBI" id="CHEBI:140656"/>
        <dbReference type="ChEBI" id="CHEBI:140657"/>
        <dbReference type="ChEBI" id="CHEBI:140660"/>
        <dbReference type="EC" id="2.3.1.269"/>
    </reaction>
</comment>
<keyword evidence="8 9" id="KW-0012">Acyltransferase</keyword>
<dbReference type="SUPFAM" id="SSF56317">
    <property type="entry name" value="Carbon-nitrogen hydrolase"/>
    <property type="match status" value="1"/>
</dbReference>
<feature type="transmembrane region" description="Helical" evidence="9">
    <location>
        <begin position="478"/>
        <end position="499"/>
    </location>
</feature>
<comment type="subcellular location">
    <subcellularLocation>
        <location evidence="1 9">Cell membrane</location>
        <topology evidence="1 9">Multi-pass membrane protein</topology>
    </subcellularLocation>
</comment>
<dbReference type="EMBL" id="AP024355">
    <property type="protein sequence ID" value="BCR05218.1"/>
    <property type="molecule type" value="Genomic_DNA"/>
</dbReference>
<dbReference type="EC" id="2.3.1.269" evidence="9"/>
<reference evidence="11 12" key="1">
    <citation type="journal article" date="2016" name="C (Basel)">
        <title>Selective Growth of and Electricity Production by Marine Exoelectrogenic Bacteria in Self-Aggregated Hydrogel of Microbially Reduced Graphene Oxide.</title>
        <authorList>
            <person name="Yoshida N."/>
            <person name="Goto Y."/>
            <person name="Miyata Y."/>
        </authorList>
    </citation>
    <scope>NUCLEOTIDE SEQUENCE [LARGE SCALE GENOMIC DNA]</scope>
    <source>
        <strain evidence="11 12">NIT-T3</strain>
    </source>
</reference>
<evidence type="ECO:0000256" key="6">
    <source>
        <dbReference type="ARBA" id="ARBA00022989"/>
    </source>
</evidence>
<comment type="pathway">
    <text evidence="9">Protein modification; lipoprotein biosynthesis (N-acyl transfer).</text>
</comment>
<evidence type="ECO:0000256" key="9">
    <source>
        <dbReference type="HAMAP-Rule" id="MF_01148"/>
    </source>
</evidence>
<dbReference type="PANTHER" id="PTHR38686">
    <property type="entry name" value="APOLIPOPROTEIN N-ACYLTRANSFERASE"/>
    <property type="match status" value="1"/>
</dbReference>
<dbReference type="Pfam" id="PF20154">
    <property type="entry name" value="LNT_N"/>
    <property type="match status" value="1"/>
</dbReference>
<dbReference type="CDD" id="cd07571">
    <property type="entry name" value="ALP_N-acyl_transferase"/>
    <property type="match status" value="1"/>
</dbReference>
<feature type="domain" description="CN hydrolase" evidence="10">
    <location>
        <begin position="229"/>
        <end position="472"/>
    </location>
</feature>
<evidence type="ECO:0000313" key="12">
    <source>
        <dbReference type="Proteomes" id="UP001319827"/>
    </source>
</evidence>
<dbReference type="HAMAP" id="MF_01148">
    <property type="entry name" value="Lnt"/>
    <property type="match status" value="1"/>
</dbReference>
<organism evidence="11 12">
    <name type="scientific">Desulfuromonas versatilis</name>
    <dbReference type="NCBI Taxonomy" id="2802975"/>
    <lineage>
        <taxon>Bacteria</taxon>
        <taxon>Pseudomonadati</taxon>
        <taxon>Thermodesulfobacteriota</taxon>
        <taxon>Desulfuromonadia</taxon>
        <taxon>Desulfuromonadales</taxon>
        <taxon>Desulfuromonadaceae</taxon>
        <taxon>Desulfuromonas</taxon>
    </lineage>
</organism>
<dbReference type="InterPro" id="IPR045378">
    <property type="entry name" value="LNT_N"/>
</dbReference>
<dbReference type="NCBIfam" id="TIGR00546">
    <property type="entry name" value="lnt"/>
    <property type="match status" value="1"/>
</dbReference>
<gene>
    <name evidence="9 11" type="primary">lnt</name>
    <name evidence="11" type="ORF">DESUT3_22870</name>
</gene>
<reference evidence="11 12" key="2">
    <citation type="journal article" date="2021" name="Int. J. Syst. Evol. Microbiol.">
        <title>Isolation and Polyphasic Characterization of Desulfuromonas versatilis sp. Nov., an Electrogenic Bacteria Capable of Versatile Metabolism Isolated from a Graphene Oxide-Reducing Enrichment Culture.</title>
        <authorList>
            <person name="Xie L."/>
            <person name="Yoshida N."/>
            <person name="Ishii S."/>
            <person name="Meng L."/>
        </authorList>
    </citation>
    <scope>NUCLEOTIDE SEQUENCE [LARGE SCALE GENOMIC DNA]</scope>
    <source>
        <strain evidence="11 12">NIT-T3</strain>
    </source>
</reference>
<comment type="function">
    <text evidence="9">Catalyzes the phospholipid dependent N-acylation of the N-terminal cysteine of apolipoprotein, the last step in lipoprotein maturation.</text>
</comment>
<keyword evidence="3 9" id="KW-1003">Cell membrane</keyword>
<evidence type="ECO:0000256" key="5">
    <source>
        <dbReference type="ARBA" id="ARBA00022692"/>
    </source>
</evidence>
<keyword evidence="7 9" id="KW-0472">Membrane</keyword>
<feature type="transmembrane region" description="Helical" evidence="9">
    <location>
        <begin position="190"/>
        <end position="211"/>
    </location>
</feature>
<keyword evidence="6 9" id="KW-1133">Transmembrane helix</keyword>
<dbReference type="InterPro" id="IPR004563">
    <property type="entry name" value="Apolipo_AcylTrfase"/>
</dbReference>
<keyword evidence="5 9" id="KW-0812">Transmembrane</keyword>
<dbReference type="PANTHER" id="PTHR38686:SF1">
    <property type="entry name" value="APOLIPOPROTEIN N-ACYLTRANSFERASE"/>
    <property type="match status" value="1"/>
</dbReference>
<evidence type="ECO:0000256" key="2">
    <source>
        <dbReference type="ARBA" id="ARBA00010065"/>
    </source>
</evidence>
<sequence length="509" mass="55914">MKRLLPDPTNCWALASGLVLALSFPRIDLAAVAWVGLVPLFLVMERRPFRSGFVAGVGFFGLVLYWLNIVMTTYGRLHPVFSVVAYLLLVAYLALFFGAATWAACRLRQHLGLSAVLTLPVLWVALEFLRSFFLSGFPWATLGYSQQSVLSMIQSADLFGVYGISFLLVLVNAVLAECLRRKEAGRVRALPWAGLIACALLFAANLGYGYWRLGQDLDGRAQTLETALVQGNIDQSIKWDPTNQRRTVDTYRELSLEAHAATAAELIIWPESATPFYYQDGGELAEAVTGTARQTGAFLLFGSPAYEVVNRQYHYLNSAFLLSGQGQALGRSDKVHLVPFGEYVPLGRYLPFIDKLVVGIGDFSPGTVSPLPLNGHRAGVLVCFEGIFPELARDYVRKGSDFLINITNDAWFGRSSAPYQHLAMTRFRAIENRIWVARAANTGISAFIAPSGAISTQSPIFQTLYLEGKVGLGAGGSLYARIGDLVPGAFLVLAIWWLARTRRRLEPAS</sequence>
<dbReference type="PROSITE" id="PS50263">
    <property type="entry name" value="CN_HYDROLASE"/>
    <property type="match status" value="1"/>
</dbReference>
<dbReference type="InterPro" id="IPR036526">
    <property type="entry name" value="C-N_Hydrolase_sf"/>
</dbReference>
<evidence type="ECO:0000256" key="1">
    <source>
        <dbReference type="ARBA" id="ARBA00004651"/>
    </source>
</evidence>
<evidence type="ECO:0000256" key="4">
    <source>
        <dbReference type="ARBA" id="ARBA00022679"/>
    </source>
</evidence>
<protein>
    <recommendedName>
        <fullName evidence="9">Apolipoprotein N-acyltransferase</fullName>
        <shortName evidence="9">ALP N-acyltransferase</shortName>
        <ecNumber evidence="9">2.3.1.269</ecNumber>
    </recommendedName>
</protein>
<dbReference type="RefSeq" id="WP_221248642.1">
    <property type="nucleotide sequence ID" value="NZ_AP024355.1"/>
</dbReference>
<evidence type="ECO:0000256" key="7">
    <source>
        <dbReference type="ARBA" id="ARBA00023136"/>
    </source>
</evidence>
<evidence type="ECO:0000256" key="8">
    <source>
        <dbReference type="ARBA" id="ARBA00023315"/>
    </source>
</evidence>